<comment type="catalytic activity">
    <reaction evidence="17">
        <text>a beta-D-Gal-(1-&gt;4)-beta-D-GlcNAc-(1-&gt;3)-beta-D-Gal-(1-&gt;4)-beta-D-GlcNAc derivative + UDP-N-acetyl-alpha-D-glucosamine = a beta-D-Gal-(1-&gt;4)-beta-D-GlcNAc-(1-&gt;3)-[beta-D-GlcNAc-(1-&gt;6)]-beta-D-Gal-(1-&gt;4)-N-acetyl-beta-D-GlcNAc derivative + UDP + H(+)</text>
        <dbReference type="Rhea" id="RHEA:54820"/>
        <dbReference type="ChEBI" id="CHEBI:15378"/>
        <dbReference type="ChEBI" id="CHEBI:57705"/>
        <dbReference type="ChEBI" id="CHEBI:58223"/>
        <dbReference type="ChEBI" id="CHEBI:138371"/>
        <dbReference type="ChEBI" id="CHEBI:138372"/>
        <dbReference type="EC" id="2.4.1.150"/>
    </reaction>
</comment>
<dbReference type="InterPro" id="IPR003406">
    <property type="entry name" value="Glyco_trans_14"/>
</dbReference>
<dbReference type="RefSeq" id="XP_030046262.1">
    <property type="nucleotide sequence ID" value="XM_030190402.1"/>
</dbReference>
<evidence type="ECO:0000256" key="1">
    <source>
        <dbReference type="ARBA" id="ARBA00004323"/>
    </source>
</evidence>
<gene>
    <name evidence="24" type="primary">LOC115460636</name>
</gene>
<keyword evidence="4" id="KW-0808">Transferase</keyword>
<reference evidence="24" key="1">
    <citation type="submission" date="2025-08" db="UniProtKB">
        <authorList>
            <consortium name="RefSeq"/>
        </authorList>
    </citation>
    <scope>IDENTIFICATION</scope>
</reference>
<evidence type="ECO:0000256" key="10">
    <source>
        <dbReference type="ARBA" id="ARBA00023180"/>
    </source>
</evidence>
<evidence type="ECO:0000256" key="13">
    <source>
        <dbReference type="ARBA" id="ARBA00038912"/>
    </source>
</evidence>
<keyword evidence="6" id="KW-0735">Signal-anchor</keyword>
<evidence type="ECO:0000256" key="22">
    <source>
        <dbReference type="ARBA" id="ARBA00055416"/>
    </source>
</evidence>
<evidence type="ECO:0000256" key="17">
    <source>
        <dbReference type="ARBA" id="ARBA00047621"/>
    </source>
</evidence>
<dbReference type="PANTHER" id="PTHR19297">
    <property type="entry name" value="GLYCOSYLTRANSFERASE 14 FAMILY MEMBER"/>
    <property type="match status" value="1"/>
</dbReference>
<evidence type="ECO:0000256" key="19">
    <source>
        <dbReference type="ARBA" id="ARBA00049870"/>
    </source>
</evidence>
<comment type="pathway">
    <text evidence="2">Protein modification; protein glycosylation.</text>
</comment>
<keyword evidence="23" id="KW-1185">Reference proteome</keyword>
<dbReference type="KEGG" id="muo:115460636"/>
<evidence type="ECO:0000256" key="15">
    <source>
        <dbReference type="ARBA" id="ARBA00039292"/>
    </source>
</evidence>
<dbReference type="EC" id="2.4.1.150" evidence="12"/>
<dbReference type="PANTHER" id="PTHR19297:SF81">
    <property type="entry name" value="BETA-1,3-GALACTOSYL-O-GLYCOSYL-GLYCOPROTEIN BETA-1,6-N-ACETYLGLUCOSAMINYLTRANSFERASE 3"/>
    <property type="match status" value="1"/>
</dbReference>
<sequence>MNMKFSTFALKMVFYKKRTIRWRHIRHLMAFGFLLLFAVKVLLTYVFQDCNLDDFLREANSSKSNYCKDQLFPSLTLSPQGPISCSRIISGDQEAIERALLGRLEIKNKKLPLSENDYLNWTKHCNRFKETRKFIPILLSKEEANFPIAYSMVIHENIEIFERLLRAIYTPQNVYCVHVDEKSPEVFKEAVRAIASCFENVFVASKLEKVVYASWSRVQADLNCMEDLLKSAVPWRYLINTCGTDFPIKTNAEIVRALKVLNGKNSLESEKPPQHKQARWVFQYEIRGSVVARTDIRKPSPPISVPIFVGNAYFVVTRDFVKSVFEHPDAEKLLQFANDTYSPDEFVWATLNRLPGIPGSVPYHGKYDTSDMNAMARLVKWDSLEGDTEKGASYPPCTGTYRHSVCVYGAGDLHWMLQHHHLFANKFDPRVDDYAIQCLEEYLRHRTLYGEGL</sequence>
<comment type="function">
    <text evidence="22">Glycosyltransferase that can synthesize all known mucin beta 6 N-acetylglucosaminides. Mediates core 2 and core 4 O-glycan branching, 2 important steps in mucin-type biosynthesis. Also has I-branching enzyme activity by converting linear into branched poly-N-acetyllactosaminoglycans, leading to introduce the blood group I antigen during embryonic development.</text>
</comment>
<dbReference type="GO" id="GO:0008109">
    <property type="term" value="F:N-acetyllactosaminide beta-1,6-N-acetylglucosaminyltransferase activity"/>
    <property type="evidence" value="ECO:0007669"/>
    <property type="project" value="UniProtKB-EC"/>
</dbReference>
<dbReference type="Proteomes" id="UP000515156">
    <property type="component" value="Chromosome 1"/>
</dbReference>
<evidence type="ECO:0000256" key="9">
    <source>
        <dbReference type="ARBA" id="ARBA00023157"/>
    </source>
</evidence>
<dbReference type="GO" id="GO:0047225">
    <property type="term" value="F:acetylgalactosaminyl-O-glycosyl-glycoprotein beta-1,6-N-acetylglucosaminyltransferase activity"/>
    <property type="evidence" value="ECO:0007669"/>
    <property type="project" value="UniProtKB-EC"/>
</dbReference>
<dbReference type="AlphaFoldDB" id="A0A6P7WSX6"/>
<evidence type="ECO:0000256" key="3">
    <source>
        <dbReference type="ARBA" id="ARBA00022676"/>
    </source>
</evidence>
<evidence type="ECO:0000256" key="14">
    <source>
        <dbReference type="ARBA" id="ARBA00038948"/>
    </source>
</evidence>
<organism evidence="23 24">
    <name type="scientific">Microcaecilia unicolor</name>
    <dbReference type="NCBI Taxonomy" id="1415580"/>
    <lineage>
        <taxon>Eukaryota</taxon>
        <taxon>Metazoa</taxon>
        <taxon>Chordata</taxon>
        <taxon>Craniata</taxon>
        <taxon>Vertebrata</taxon>
        <taxon>Euteleostomi</taxon>
        <taxon>Amphibia</taxon>
        <taxon>Gymnophiona</taxon>
        <taxon>Siphonopidae</taxon>
        <taxon>Microcaecilia</taxon>
    </lineage>
</organism>
<evidence type="ECO:0000256" key="7">
    <source>
        <dbReference type="ARBA" id="ARBA00022989"/>
    </source>
</evidence>
<dbReference type="EC" id="2.4.1.102" evidence="14"/>
<evidence type="ECO:0000256" key="21">
    <source>
        <dbReference type="ARBA" id="ARBA00049911"/>
    </source>
</evidence>
<comment type="catalytic activity">
    <reaction evidence="20">
        <text>a 3-O-[N-acetyl-beta-D-glucosaminyl-(1-&gt;3)-N-acetyl-alpha-D-galactosaminyl]-L-threonyl-[protein] + UDP-N-acetyl-alpha-D-glucosamine = 3-O-[N-acetyl-beta-D-glucosaminyl-(1-&gt;3)-[N-acetyl-beta-D-glucosaminyl-(1-&gt;6)]-N-acetyl-alpha-D-galactosaminyl]-L-threonyl-[protein] + UDP + H(+)</text>
        <dbReference type="Rhea" id="RHEA:56192"/>
        <dbReference type="Rhea" id="RHEA-COMP:11692"/>
        <dbReference type="Rhea" id="RHEA-COMP:14413"/>
        <dbReference type="ChEBI" id="CHEBI:15378"/>
        <dbReference type="ChEBI" id="CHEBI:57705"/>
        <dbReference type="ChEBI" id="CHEBI:58223"/>
        <dbReference type="ChEBI" id="CHEBI:87080"/>
        <dbReference type="ChEBI" id="CHEBI:139580"/>
        <dbReference type="EC" id="2.4.1.148"/>
    </reaction>
</comment>
<keyword evidence="9" id="KW-1015">Disulfide bond</keyword>
<comment type="catalytic activity">
    <reaction evidence="19">
        <text>a 3-O-[beta-D-galactosyl-(1-&gt;3)-N-acetyl-alpha-D-galactosaminyl]-L-threonyl-[protein] + UDP-N-acetyl-alpha-D-glucosamine = a 3-O-{beta-D-galactosyl-(1-&gt;3)-[N-acetyl-beta-D-glucosaminyl-(1-&gt;6)]-N-acetyl-alpha-D-galactosaminyl}-L-threonyl-[protein] + UDP + H(+)</text>
        <dbReference type="Rhea" id="RHEA:56216"/>
        <dbReference type="Rhea" id="RHEA-COMP:13923"/>
        <dbReference type="Rhea" id="RHEA-COMP:14420"/>
        <dbReference type="ChEBI" id="CHEBI:15378"/>
        <dbReference type="ChEBI" id="CHEBI:57705"/>
        <dbReference type="ChEBI" id="CHEBI:58223"/>
        <dbReference type="ChEBI" id="CHEBI:137950"/>
        <dbReference type="ChEBI" id="CHEBI:139607"/>
        <dbReference type="EC" id="2.4.1.102"/>
    </reaction>
</comment>
<evidence type="ECO:0000256" key="20">
    <source>
        <dbReference type="ARBA" id="ARBA00049876"/>
    </source>
</evidence>
<evidence type="ECO:0000256" key="18">
    <source>
        <dbReference type="ARBA" id="ARBA00048927"/>
    </source>
</evidence>
<proteinExistence type="inferred from homology"/>
<evidence type="ECO:0000256" key="11">
    <source>
        <dbReference type="ARBA" id="ARBA00038150"/>
    </source>
</evidence>
<evidence type="ECO:0000256" key="6">
    <source>
        <dbReference type="ARBA" id="ARBA00022968"/>
    </source>
</evidence>
<evidence type="ECO:0000313" key="24">
    <source>
        <dbReference type="RefSeq" id="XP_030046262.1"/>
    </source>
</evidence>
<keyword evidence="7" id="KW-1133">Transmembrane helix</keyword>
<dbReference type="FunCoup" id="A0A6P7WSX6">
    <property type="interactions" value="157"/>
</dbReference>
<evidence type="ECO:0000256" key="2">
    <source>
        <dbReference type="ARBA" id="ARBA00004922"/>
    </source>
</evidence>
<dbReference type="OrthoDB" id="2019572at2759"/>
<evidence type="ECO:0000256" key="8">
    <source>
        <dbReference type="ARBA" id="ARBA00023136"/>
    </source>
</evidence>
<protein>
    <recommendedName>
        <fullName evidence="15">Beta-1,3-galactosyl-O-glycosyl-glycoprotein beta-1,6-N-acetylglucosaminyltransferase 3</fullName>
        <ecNumber evidence="14">2.4.1.102</ecNumber>
        <ecNumber evidence="13">2.4.1.148</ecNumber>
        <ecNumber evidence="12">2.4.1.150</ecNumber>
    </recommendedName>
    <alternativeName>
        <fullName evidence="16">C2GnT-mucin type</fullName>
    </alternativeName>
</protein>
<dbReference type="GO" id="GO:0003829">
    <property type="term" value="F:beta-1,3-galactosyl-O-glycosyl-glycoprotein beta-1,6-N-acetylglucosaminyltransferase activity"/>
    <property type="evidence" value="ECO:0007669"/>
    <property type="project" value="UniProtKB-EC"/>
</dbReference>
<evidence type="ECO:0000256" key="4">
    <source>
        <dbReference type="ARBA" id="ARBA00022679"/>
    </source>
</evidence>
<keyword evidence="3" id="KW-0328">Glycosyltransferase</keyword>
<accession>A0A6P7WSX6</accession>
<evidence type="ECO:0000256" key="5">
    <source>
        <dbReference type="ARBA" id="ARBA00022692"/>
    </source>
</evidence>
<keyword evidence="5" id="KW-0812">Transmembrane</keyword>
<dbReference type="GO" id="GO:0000139">
    <property type="term" value="C:Golgi membrane"/>
    <property type="evidence" value="ECO:0007669"/>
    <property type="project" value="UniProtKB-SubCell"/>
</dbReference>
<comment type="subcellular location">
    <subcellularLocation>
        <location evidence="1">Golgi apparatus membrane</location>
        <topology evidence="1">Single-pass type II membrane protein</topology>
    </subcellularLocation>
</comment>
<name>A0A6P7WSX6_9AMPH</name>
<keyword evidence="8" id="KW-0472">Membrane</keyword>
<comment type="catalytic activity">
    <reaction evidence="21">
        <text>a 3-O-[beta-D-galactosyl-(1-&gt;3)-N-acetyl-alpha-D-galactosaminyl]-L-seryl-[protein] + UDP-N-acetyl-alpha-D-glucosamine = 3-O-{beta-D-galactosyl-(1-&gt;3)-[N-acetyl-beta-D-glucosaminyl-(1-&gt;6)]-N-acetyl-alpha-D-galactosaminyl}-L-seryl-[protein] + UDP + H(+)</text>
        <dbReference type="Rhea" id="RHEA:56212"/>
        <dbReference type="Rhea" id="RHEA-COMP:13922"/>
        <dbReference type="Rhea" id="RHEA-COMP:14419"/>
        <dbReference type="ChEBI" id="CHEBI:15378"/>
        <dbReference type="ChEBI" id="CHEBI:57705"/>
        <dbReference type="ChEBI" id="CHEBI:58223"/>
        <dbReference type="ChEBI" id="CHEBI:137949"/>
        <dbReference type="ChEBI" id="CHEBI:139605"/>
        <dbReference type="EC" id="2.4.1.102"/>
    </reaction>
</comment>
<dbReference type="Pfam" id="PF02485">
    <property type="entry name" value="Branch"/>
    <property type="match status" value="1"/>
</dbReference>
<dbReference type="InParanoid" id="A0A6P7WSX6"/>
<evidence type="ECO:0000256" key="12">
    <source>
        <dbReference type="ARBA" id="ARBA00038907"/>
    </source>
</evidence>
<evidence type="ECO:0000313" key="23">
    <source>
        <dbReference type="Proteomes" id="UP000515156"/>
    </source>
</evidence>
<keyword evidence="10" id="KW-0325">Glycoprotein</keyword>
<comment type="similarity">
    <text evidence="11">Belongs to the glycosyltransferase 14 family.</text>
</comment>
<comment type="catalytic activity">
    <reaction evidence="18">
        <text>3-O-[N-acetyl-beta-D-glucosaminyl-(1-&gt;3)-N-acetyl-alpha-D-galactosaminyl]-L-seryl-[protein] + UDP-N-acetyl-alpha-D-glucosamine = 3-O-[N-acetyl-beta-D-glucosaminyl-(1-&gt;3)-[N-acetyl-beta-D-glucosaminyl-(1-&gt;6)]-N-acetyl-alpha-D-galactosaminyl]-L-seryl-[protein] + UDP + H(+)</text>
        <dbReference type="Rhea" id="RHEA:56188"/>
        <dbReference type="Rhea" id="RHEA-COMP:11691"/>
        <dbReference type="Rhea" id="RHEA-COMP:14412"/>
        <dbReference type="ChEBI" id="CHEBI:15378"/>
        <dbReference type="ChEBI" id="CHEBI:57705"/>
        <dbReference type="ChEBI" id="CHEBI:58223"/>
        <dbReference type="ChEBI" id="CHEBI:87079"/>
        <dbReference type="ChEBI" id="CHEBI:139581"/>
        <dbReference type="EC" id="2.4.1.148"/>
    </reaction>
</comment>
<dbReference type="GeneID" id="115460636"/>
<dbReference type="EC" id="2.4.1.148" evidence="13"/>
<evidence type="ECO:0000256" key="16">
    <source>
        <dbReference type="ARBA" id="ARBA00041719"/>
    </source>
</evidence>